<evidence type="ECO:0008006" key="3">
    <source>
        <dbReference type="Google" id="ProtNLM"/>
    </source>
</evidence>
<protein>
    <recommendedName>
        <fullName evidence="3">Profilin</fullName>
    </recommendedName>
</protein>
<evidence type="ECO:0000313" key="1">
    <source>
        <dbReference type="EMBL" id="CAK8691855.1"/>
    </source>
</evidence>
<proteinExistence type="predicted"/>
<name>A0ABP0GJV6_CLALP</name>
<reference evidence="1 2" key="1">
    <citation type="submission" date="2024-02" db="EMBL/GenBank/DDBJ databases">
        <authorList>
            <person name="Daric V."/>
            <person name="Darras S."/>
        </authorList>
    </citation>
    <scope>NUCLEOTIDE SEQUENCE [LARGE SCALE GENOMIC DNA]</scope>
</reference>
<comment type="caution">
    <text evidence="1">The sequence shown here is derived from an EMBL/GenBank/DDBJ whole genome shotgun (WGS) entry which is preliminary data.</text>
</comment>
<dbReference type="EMBL" id="CAWYQH010000125">
    <property type="protein sequence ID" value="CAK8691855.1"/>
    <property type="molecule type" value="Genomic_DNA"/>
</dbReference>
<organism evidence="1 2">
    <name type="scientific">Clavelina lepadiformis</name>
    <name type="common">Light-bulb sea squirt</name>
    <name type="synonym">Ascidia lepadiformis</name>
    <dbReference type="NCBI Taxonomy" id="159417"/>
    <lineage>
        <taxon>Eukaryota</taxon>
        <taxon>Metazoa</taxon>
        <taxon>Chordata</taxon>
        <taxon>Tunicata</taxon>
        <taxon>Ascidiacea</taxon>
        <taxon>Aplousobranchia</taxon>
        <taxon>Clavelinidae</taxon>
        <taxon>Clavelina</taxon>
    </lineage>
</organism>
<evidence type="ECO:0000313" key="2">
    <source>
        <dbReference type="Proteomes" id="UP001642483"/>
    </source>
</evidence>
<dbReference type="Proteomes" id="UP001642483">
    <property type="component" value="Unassembled WGS sequence"/>
</dbReference>
<keyword evidence="2" id="KW-1185">Reference proteome</keyword>
<sequence length="126" mass="14051">MNWNIFCTDVLRNGGCTTSYVYLGTTEGMLGEKDKGGKSATLSNFEVSTITNSNGSNFQFRDEEYRFSEAKDAIFCYESSTKWLAFGRTSRYVLIVCGSSSNSSKVKDQCQKAVDYGLSSIEQMME</sequence>
<accession>A0ABP0GJV6</accession>
<gene>
    <name evidence="1" type="ORF">CVLEPA_LOCUS24604</name>
</gene>